<dbReference type="AlphaFoldDB" id="A0AAW1XIV7"/>
<feature type="domain" description="Protein kinase" evidence="20">
    <location>
        <begin position="347"/>
        <end position="622"/>
    </location>
</feature>
<comment type="catalytic activity">
    <reaction evidence="15">
        <text>L-threonyl-[protein] + ATP = O-phospho-L-threonyl-[protein] + ADP + H(+)</text>
        <dbReference type="Rhea" id="RHEA:46608"/>
        <dbReference type="Rhea" id="RHEA-COMP:11060"/>
        <dbReference type="Rhea" id="RHEA-COMP:11605"/>
        <dbReference type="ChEBI" id="CHEBI:15378"/>
        <dbReference type="ChEBI" id="CHEBI:30013"/>
        <dbReference type="ChEBI" id="CHEBI:30616"/>
        <dbReference type="ChEBI" id="CHEBI:61977"/>
        <dbReference type="ChEBI" id="CHEBI:456216"/>
    </reaction>
</comment>
<dbReference type="GO" id="GO:0042742">
    <property type="term" value="P:defense response to bacterium"/>
    <property type="evidence" value="ECO:0007669"/>
    <property type="project" value="TreeGrafter"/>
</dbReference>
<evidence type="ECO:0000256" key="7">
    <source>
        <dbReference type="ARBA" id="ARBA00022741"/>
    </source>
</evidence>
<reference evidence="22 23" key="1">
    <citation type="journal article" date="2023" name="G3 (Bethesda)">
        <title>A chromosome-length genome assembly and annotation of blackberry (Rubus argutus, cv. 'Hillquist').</title>
        <authorList>
            <person name="Bruna T."/>
            <person name="Aryal R."/>
            <person name="Dudchenko O."/>
            <person name="Sargent D.J."/>
            <person name="Mead D."/>
            <person name="Buti M."/>
            <person name="Cavallini A."/>
            <person name="Hytonen T."/>
            <person name="Andres J."/>
            <person name="Pham M."/>
            <person name="Weisz D."/>
            <person name="Mascagni F."/>
            <person name="Usai G."/>
            <person name="Natali L."/>
            <person name="Bassil N."/>
            <person name="Fernandez G.E."/>
            <person name="Lomsadze A."/>
            <person name="Armour M."/>
            <person name="Olukolu B."/>
            <person name="Poorten T."/>
            <person name="Britton C."/>
            <person name="Davik J."/>
            <person name="Ashrafi H."/>
            <person name="Aiden E.L."/>
            <person name="Borodovsky M."/>
            <person name="Worthington M."/>
        </authorList>
    </citation>
    <scope>NUCLEOTIDE SEQUENCE [LARGE SCALE GENOMIC DNA]</scope>
    <source>
        <tissue evidence="22">Leaf</tissue>
    </source>
</reference>
<evidence type="ECO:0000313" key="22">
    <source>
        <dbReference type="EMBL" id="KAK9936146.1"/>
    </source>
</evidence>
<feature type="region of interest" description="Disordered" evidence="17">
    <location>
        <begin position="254"/>
        <end position="278"/>
    </location>
</feature>
<dbReference type="GO" id="GO:0005886">
    <property type="term" value="C:plasma membrane"/>
    <property type="evidence" value="ECO:0007669"/>
    <property type="project" value="TreeGrafter"/>
</dbReference>
<feature type="chain" id="PRO_5043329509" description="Cysteine-rich receptor-like protein kinase 10" evidence="19">
    <location>
        <begin position="26"/>
        <end position="674"/>
    </location>
</feature>
<comment type="caution">
    <text evidence="22">The sequence shown here is derived from an EMBL/GenBank/DDBJ whole genome shotgun (WGS) entry which is preliminary data.</text>
</comment>
<dbReference type="InterPro" id="IPR038408">
    <property type="entry name" value="GNK2_sf"/>
</dbReference>
<dbReference type="Proteomes" id="UP001457282">
    <property type="component" value="Unassembled WGS sequence"/>
</dbReference>
<dbReference type="InterPro" id="IPR011009">
    <property type="entry name" value="Kinase-like_dom_sf"/>
</dbReference>
<evidence type="ECO:0000256" key="14">
    <source>
        <dbReference type="ARBA" id="ARBA00047558"/>
    </source>
</evidence>
<dbReference type="PROSITE" id="PS51473">
    <property type="entry name" value="GNK2"/>
    <property type="match status" value="2"/>
</dbReference>
<gene>
    <name evidence="22" type="ORF">M0R45_013005</name>
</gene>
<dbReference type="SUPFAM" id="SSF56112">
    <property type="entry name" value="Protein kinase-like (PK-like)"/>
    <property type="match status" value="1"/>
</dbReference>
<evidence type="ECO:0000256" key="1">
    <source>
        <dbReference type="ARBA" id="ARBA00004167"/>
    </source>
</evidence>
<dbReference type="Gene3D" id="3.30.430.20">
    <property type="entry name" value="Gnk2 domain, C-X8-C-X2-C motif"/>
    <property type="match status" value="2"/>
</dbReference>
<dbReference type="PANTHER" id="PTHR27002">
    <property type="entry name" value="RECEPTOR-LIKE SERINE/THREONINE-PROTEIN KINASE SD1-8"/>
    <property type="match status" value="1"/>
</dbReference>
<evidence type="ECO:0000256" key="15">
    <source>
        <dbReference type="ARBA" id="ARBA00047951"/>
    </source>
</evidence>
<dbReference type="InterPro" id="IPR008271">
    <property type="entry name" value="Ser/Thr_kinase_AS"/>
</dbReference>
<sequence>MSSFNVFKALVLLSILGFLSVSIEAQSPAYRYHFCSNTTNFTPNSTYQSNLNLLLSSLTSNATLDIGFYYTTVGSQEPTAEVYGSFLCRGDLTPDLCKQCVATIAKDVVQKYCPLGKIAVIWYDLCMLRYSNQSFLGNMDEAPRIFLYNTGNISETTRFAQLLAETLIGLVSRASNAPSGAKKYATKEAPFTGFQNLYSLVQCTPDLSSTSCDRCLRGAIAQLPGCCTGAQGANVLYPSCNVRYEVYPFYTPEAATPSPSPQTRLLPPPPPGSVKRSQGNNQISSLTIVAIVVPIAIVLVLLGCFFLRRKGRKKYDALQEQNGGNEISTLESLQFDLATIEAATNQFSVNNRLGEGGFGVVYKGTLPNGQEIAVKRLSRNSGQGVNEFKNEVVLVAKLQHRNLVRLLGFCSEREEKILVYEFVQNKSLDYFLFESDIPKKLDWSSRYKIIGGIARGILYLHQDSQLTIIHRDLKASNVLLDGEMNPKISDFGMARIFGADQTQGNTRRIVGTYGYMSPEYAMHGQFSVKIDVYSLGVLILEIVSGKKNTSFYQSDRGEDLLIYAWKHWRDGTPEELLDSNLRGSYSRNEVTRCIHIALLCVQEEPVDRPTMQTIVLMLSSYSVTMPLPQKPAFFLHSRSELKIPSVASTSSYRPSSNSASCSVNEASITELFPR</sequence>
<evidence type="ECO:0000256" key="9">
    <source>
        <dbReference type="ARBA" id="ARBA00022840"/>
    </source>
</evidence>
<dbReference type="PROSITE" id="PS50011">
    <property type="entry name" value="PROTEIN_KINASE_DOM"/>
    <property type="match status" value="1"/>
</dbReference>
<comment type="catalytic activity">
    <reaction evidence="14">
        <text>L-seryl-[protein] + ATP = O-phospho-L-seryl-[protein] + ADP + H(+)</text>
        <dbReference type="Rhea" id="RHEA:17989"/>
        <dbReference type="Rhea" id="RHEA-COMP:9863"/>
        <dbReference type="Rhea" id="RHEA-COMP:11604"/>
        <dbReference type="ChEBI" id="CHEBI:15378"/>
        <dbReference type="ChEBI" id="CHEBI:29999"/>
        <dbReference type="ChEBI" id="CHEBI:30616"/>
        <dbReference type="ChEBI" id="CHEBI:83421"/>
        <dbReference type="ChEBI" id="CHEBI:456216"/>
    </reaction>
</comment>
<dbReference type="CDD" id="cd14066">
    <property type="entry name" value="STKc_IRAK"/>
    <property type="match status" value="1"/>
</dbReference>
<protein>
    <recommendedName>
        <fullName evidence="24">Cysteine-rich receptor-like protein kinase 10</fullName>
    </recommendedName>
</protein>
<dbReference type="FunFam" id="3.30.200.20:FF:000142">
    <property type="entry name" value="Cysteine-rich receptor-like protein kinase 10"/>
    <property type="match status" value="1"/>
</dbReference>
<dbReference type="InterPro" id="IPR001245">
    <property type="entry name" value="Ser-Thr/Tyr_kinase_cat_dom"/>
</dbReference>
<keyword evidence="9 16" id="KW-0067">ATP-binding</keyword>
<evidence type="ECO:0000256" key="12">
    <source>
        <dbReference type="ARBA" id="ARBA00023170"/>
    </source>
</evidence>
<dbReference type="Gene3D" id="3.30.200.20">
    <property type="entry name" value="Phosphorylase Kinase, domain 1"/>
    <property type="match status" value="1"/>
</dbReference>
<dbReference type="Pfam" id="PF01657">
    <property type="entry name" value="Stress-antifung"/>
    <property type="match status" value="2"/>
</dbReference>
<keyword evidence="10 18" id="KW-1133">Transmembrane helix</keyword>
<evidence type="ECO:0000256" key="19">
    <source>
        <dbReference type="SAM" id="SignalP"/>
    </source>
</evidence>
<dbReference type="GO" id="GO:0006979">
    <property type="term" value="P:response to oxidative stress"/>
    <property type="evidence" value="ECO:0007669"/>
    <property type="project" value="UniProtKB-ARBA"/>
</dbReference>
<evidence type="ECO:0000259" key="20">
    <source>
        <dbReference type="PROSITE" id="PS50011"/>
    </source>
</evidence>
<keyword evidence="3" id="KW-0808">Transferase</keyword>
<dbReference type="GO" id="GO:0005524">
    <property type="term" value="F:ATP binding"/>
    <property type="evidence" value="ECO:0007669"/>
    <property type="project" value="UniProtKB-UniRule"/>
</dbReference>
<dbReference type="GO" id="GO:0004674">
    <property type="term" value="F:protein serine/threonine kinase activity"/>
    <property type="evidence" value="ECO:0007669"/>
    <property type="project" value="UniProtKB-KW"/>
</dbReference>
<evidence type="ECO:0008006" key="24">
    <source>
        <dbReference type="Google" id="ProtNLM"/>
    </source>
</evidence>
<keyword evidence="12" id="KW-0675">Receptor</keyword>
<evidence type="ECO:0000256" key="3">
    <source>
        <dbReference type="ARBA" id="ARBA00022679"/>
    </source>
</evidence>
<dbReference type="FunFam" id="3.30.430.20:FF:000012">
    <property type="entry name" value="Cysteine-rich receptor-like protein kinase 25"/>
    <property type="match status" value="1"/>
</dbReference>
<keyword evidence="8" id="KW-0418">Kinase</keyword>
<dbReference type="SMART" id="SM00220">
    <property type="entry name" value="S_TKc"/>
    <property type="match status" value="1"/>
</dbReference>
<evidence type="ECO:0000256" key="17">
    <source>
        <dbReference type="SAM" id="MobiDB-lite"/>
    </source>
</evidence>
<dbReference type="InterPro" id="IPR002902">
    <property type="entry name" value="GNK2"/>
</dbReference>
<keyword evidence="5 19" id="KW-0732">Signal</keyword>
<evidence type="ECO:0000256" key="13">
    <source>
        <dbReference type="ARBA" id="ARBA00023180"/>
    </source>
</evidence>
<evidence type="ECO:0000259" key="21">
    <source>
        <dbReference type="PROSITE" id="PS51473"/>
    </source>
</evidence>
<evidence type="ECO:0000313" key="23">
    <source>
        <dbReference type="Proteomes" id="UP001457282"/>
    </source>
</evidence>
<dbReference type="InterPro" id="IPR000719">
    <property type="entry name" value="Prot_kinase_dom"/>
</dbReference>
<dbReference type="FunFam" id="3.30.430.20:FF:000003">
    <property type="entry name" value="Cysteine-rich RLK (RECEPTOR-like protein kinase) 10"/>
    <property type="match status" value="1"/>
</dbReference>
<organism evidence="22 23">
    <name type="scientific">Rubus argutus</name>
    <name type="common">Southern blackberry</name>
    <dbReference type="NCBI Taxonomy" id="59490"/>
    <lineage>
        <taxon>Eukaryota</taxon>
        <taxon>Viridiplantae</taxon>
        <taxon>Streptophyta</taxon>
        <taxon>Embryophyta</taxon>
        <taxon>Tracheophyta</taxon>
        <taxon>Spermatophyta</taxon>
        <taxon>Magnoliopsida</taxon>
        <taxon>eudicotyledons</taxon>
        <taxon>Gunneridae</taxon>
        <taxon>Pentapetalae</taxon>
        <taxon>rosids</taxon>
        <taxon>fabids</taxon>
        <taxon>Rosales</taxon>
        <taxon>Rosaceae</taxon>
        <taxon>Rosoideae</taxon>
        <taxon>Rosoideae incertae sedis</taxon>
        <taxon>Rubus</taxon>
    </lineage>
</organism>
<keyword evidence="6" id="KW-0677">Repeat</keyword>
<feature type="transmembrane region" description="Helical" evidence="18">
    <location>
        <begin position="283"/>
        <end position="307"/>
    </location>
</feature>
<feature type="signal peptide" evidence="19">
    <location>
        <begin position="1"/>
        <end position="25"/>
    </location>
</feature>
<dbReference type="InterPro" id="IPR017441">
    <property type="entry name" value="Protein_kinase_ATP_BS"/>
</dbReference>
<accession>A0AAW1XIV7</accession>
<dbReference type="EMBL" id="JBEDUW010000003">
    <property type="protein sequence ID" value="KAK9936146.1"/>
    <property type="molecule type" value="Genomic_DNA"/>
</dbReference>
<proteinExistence type="predicted"/>
<evidence type="ECO:0000256" key="4">
    <source>
        <dbReference type="ARBA" id="ARBA00022692"/>
    </source>
</evidence>
<dbReference type="CDD" id="cd23509">
    <property type="entry name" value="Gnk2-like"/>
    <property type="match status" value="2"/>
</dbReference>
<evidence type="ECO:0000256" key="6">
    <source>
        <dbReference type="ARBA" id="ARBA00022737"/>
    </source>
</evidence>
<feature type="domain" description="Gnk2-homologous" evidence="21">
    <location>
        <begin position="141"/>
        <end position="249"/>
    </location>
</feature>
<dbReference type="PROSITE" id="PS00108">
    <property type="entry name" value="PROTEIN_KINASE_ST"/>
    <property type="match status" value="1"/>
</dbReference>
<dbReference type="Pfam" id="PF07714">
    <property type="entry name" value="PK_Tyr_Ser-Thr"/>
    <property type="match status" value="1"/>
</dbReference>
<evidence type="ECO:0000256" key="16">
    <source>
        <dbReference type="PROSITE-ProRule" id="PRU10141"/>
    </source>
</evidence>
<evidence type="ECO:0000256" key="18">
    <source>
        <dbReference type="SAM" id="Phobius"/>
    </source>
</evidence>
<keyword evidence="11 18" id="KW-0472">Membrane</keyword>
<keyword evidence="7 16" id="KW-0547">Nucleotide-binding</keyword>
<keyword evidence="13" id="KW-0325">Glycoprotein</keyword>
<keyword evidence="4 18" id="KW-0812">Transmembrane</keyword>
<feature type="domain" description="Gnk2-homologous" evidence="21">
    <location>
        <begin position="29"/>
        <end position="135"/>
    </location>
</feature>
<name>A0AAW1XIV7_RUBAR</name>
<dbReference type="PANTHER" id="PTHR27002:SF1096">
    <property type="entry name" value="GNK2-HOMOLOGOUS DOMAIN-CONTAINING PROTEIN"/>
    <property type="match status" value="1"/>
</dbReference>
<feature type="binding site" evidence="16">
    <location>
        <position position="375"/>
    </location>
    <ligand>
        <name>ATP</name>
        <dbReference type="ChEBI" id="CHEBI:30616"/>
    </ligand>
</feature>
<evidence type="ECO:0000256" key="8">
    <source>
        <dbReference type="ARBA" id="ARBA00022777"/>
    </source>
</evidence>
<evidence type="ECO:0000256" key="10">
    <source>
        <dbReference type="ARBA" id="ARBA00022989"/>
    </source>
</evidence>
<evidence type="ECO:0000256" key="2">
    <source>
        <dbReference type="ARBA" id="ARBA00022527"/>
    </source>
</evidence>
<evidence type="ECO:0000256" key="11">
    <source>
        <dbReference type="ARBA" id="ARBA00023136"/>
    </source>
</evidence>
<dbReference type="Gene3D" id="1.10.510.10">
    <property type="entry name" value="Transferase(Phosphotransferase) domain 1"/>
    <property type="match status" value="1"/>
</dbReference>
<keyword evidence="2" id="KW-0723">Serine/threonine-protein kinase</keyword>
<keyword evidence="23" id="KW-1185">Reference proteome</keyword>
<evidence type="ECO:0000256" key="5">
    <source>
        <dbReference type="ARBA" id="ARBA00022729"/>
    </source>
</evidence>
<dbReference type="PROSITE" id="PS00107">
    <property type="entry name" value="PROTEIN_KINASE_ATP"/>
    <property type="match status" value="1"/>
</dbReference>
<dbReference type="FunFam" id="1.10.510.10:FF:000129">
    <property type="entry name" value="cysteine-rich receptor-like protein kinase 10"/>
    <property type="match status" value="1"/>
</dbReference>
<comment type="subcellular location">
    <subcellularLocation>
        <location evidence="1">Membrane</location>
        <topology evidence="1">Single-pass membrane protein</topology>
    </subcellularLocation>
</comment>